<reference evidence="2 3" key="1">
    <citation type="submission" date="2011-06" db="EMBL/GenBank/DDBJ databases">
        <title>The Genome Sequence of Fusarium oxysporum FOSC 3-a.</title>
        <authorList>
            <consortium name="The Broad Institute Genome Sequencing Platform"/>
            <person name="Ma L.-J."/>
            <person name="Gale L.R."/>
            <person name="Schwartz D.C."/>
            <person name="Zhou S."/>
            <person name="Corby-Kistler H."/>
            <person name="Young S.K."/>
            <person name="Zeng Q."/>
            <person name="Gargeya S."/>
            <person name="Fitzgerald M."/>
            <person name="Haas B."/>
            <person name="Abouelleil A."/>
            <person name="Alvarado L."/>
            <person name="Arachchi H.M."/>
            <person name="Berlin A."/>
            <person name="Brown A."/>
            <person name="Chapman S.B."/>
            <person name="Chen Z."/>
            <person name="Dunbar C."/>
            <person name="Freedman E."/>
            <person name="Gearin G."/>
            <person name="Gellesch M."/>
            <person name="Goldberg J."/>
            <person name="Griggs A."/>
            <person name="Gujja S."/>
            <person name="Heiman D."/>
            <person name="Howarth C."/>
            <person name="Larson L."/>
            <person name="Lui A."/>
            <person name="MacDonald P.J.P."/>
            <person name="Mehta T."/>
            <person name="Montmayeur A."/>
            <person name="Murphy C."/>
            <person name="Neiman D."/>
            <person name="Pearson M."/>
            <person name="Priest M."/>
            <person name="Roberts A."/>
            <person name="Saif S."/>
            <person name="Shea T."/>
            <person name="Shenoy N."/>
            <person name="Sisk P."/>
            <person name="Stolte C."/>
            <person name="Sykes S."/>
            <person name="Wortman J."/>
            <person name="Nusbaum C."/>
            <person name="Birren B."/>
        </authorList>
    </citation>
    <scope>NUCLEOTIDE SEQUENCE [LARGE SCALE GENOMIC DNA]</scope>
    <source>
        <strain evidence="3">FOSC 3-a</strain>
    </source>
</reference>
<name>W9J8D3_FUSOX</name>
<organism evidence="2 3">
    <name type="scientific">Fusarium oxysporum NRRL 32931</name>
    <dbReference type="NCBI Taxonomy" id="660029"/>
    <lineage>
        <taxon>Eukaryota</taxon>
        <taxon>Fungi</taxon>
        <taxon>Dikarya</taxon>
        <taxon>Ascomycota</taxon>
        <taxon>Pezizomycotina</taxon>
        <taxon>Sordariomycetes</taxon>
        <taxon>Hypocreomycetidae</taxon>
        <taxon>Hypocreales</taxon>
        <taxon>Nectriaceae</taxon>
        <taxon>Fusarium</taxon>
        <taxon>Fusarium oxysporum species complex</taxon>
    </lineage>
</organism>
<proteinExistence type="predicted"/>
<accession>W9J8D3</accession>
<protein>
    <submittedName>
        <fullName evidence="2">Uncharacterized protein</fullName>
    </submittedName>
</protein>
<dbReference type="OrthoDB" id="5428890at2759"/>
<keyword evidence="1" id="KW-1133">Transmembrane helix</keyword>
<dbReference type="EMBL" id="JH717839">
    <property type="protein sequence ID" value="EWZ01132.1"/>
    <property type="molecule type" value="Genomic_DNA"/>
</dbReference>
<keyword evidence="1" id="KW-0812">Transmembrane</keyword>
<sequence length="431" mass="49447">MRGNPRPRNSGSRLSCLLRYCLGPLSLSSSFIFESILHSNSRSIAFVTFIVCESFGRIGRCWPAALTLQHNLDKMALQQLKSDGKYGILNKIWPRMTRSDFDTYMDLYDRYFLFLEEQMELIERKSILYSTKSIEELASIIDRIRQYPHKPKSEVFDNSSEETMRSADMAIRIWLMIHIQHSSSASIGSWWWPKTMPLNLLLQNWSTPSKKQDRKSRQISQSFSIANLAHYYGFQVKWTSDLAQHLSIDWEYKQITIFEHVICLRNHLAYPDDCPLPKKFVGEAIDTIKLLFPDDKDTKAFLSRDGRKFLKIPFGRERSLSLGDFSYWETEISQLLDVWEQGPSGWSQLRLRPDRSNFLEYSTFWAAAVVLLLTVISIVFGVAGVAGLVLAKKALDVSVKSLDVSVKSYELSLAIACAEANATETLPAFCK</sequence>
<gene>
    <name evidence="2" type="ORF">FOYG_00810</name>
</gene>
<dbReference type="HOGENOM" id="CLU_640993_0_0_1"/>
<feature type="transmembrane region" description="Helical" evidence="1">
    <location>
        <begin position="364"/>
        <end position="391"/>
    </location>
</feature>
<evidence type="ECO:0000256" key="1">
    <source>
        <dbReference type="SAM" id="Phobius"/>
    </source>
</evidence>
<keyword evidence="1" id="KW-0472">Membrane</keyword>
<dbReference type="Proteomes" id="UP000030753">
    <property type="component" value="Unassembled WGS sequence"/>
</dbReference>
<evidence type="ECO:0000313" key="3">
    <source>
        <dbReference type="Proteomes" id="UP000030753"/>
    </source>
</evidence>
<dbReference type="AlphaFoldDB" id="W9J8D3"/>
<evidence type="ECO:0000313" key="2">
    <source>
        <dbReference type="EMBL" id="EWZ01132.1"/>
    </source>
</evidence>